<keyword evidence="3" id="KW-1185">Reference proteome</keyword>
<feature type="compositionally biased region" description="Polar residues" evidence="1">
    <location>
        <begin position="114"/>
        <end position="129"/>
    </location>
</feature>
<sequence>MDQIPSGPSASEIEYAPPRRLEPEPEDQDDEAARAEMEARMREFGIEDPKINKRRQSQDEFLIHEPSPSSSAPGTPPATTPGTPPTVKAGALPPRPPRRFIAPAPPRHGESALSVRSRSSYGEASTSDRGMSPTPLMPEVNAEVDEEADSNVPQIPEPPAYDEIPEAEQSNGHMDKKSEDFGIAH</sequence>
<dbReference type="AlphaFoldDB" id="A0A167P2W9"/>
<evidence type="ECO:0000313" key="2">
    <source>
        <dbReference type="EMBL" id="KZO98362.1"/>
    </source>
</evidence>
<gene>
    <name evidence="2" type="ORF">CALVIDRAFT_41237</name>
</gene>
<proteinExistence type="predicted"/>
<dbReference type="Proteomes" id="UP000076738">
    <property type="component" value="Unassembled WGS sequence"/>
</dbReference>
<feature type="compositionally biased region" description="Basic and acidic residues" evidence="1">
    <location>
        <begin position="173"/>
        <end position="185"/>
    </location>
</feature>
<feature type="region of interest" description="Disordered" evidence="1">
    <location>
        <begin position="1"/>
        <end position="185"/>
    </location>
</feature>
<feature type="compositionally biased region" description="Pro residues" evidence="1">
    <location>
        <begin position="74"/>
        <end position="84"/>
    </location>
</feature>
<accession>A0A167P2W9</accession>
<evidence type="ECO:0000256" key="1">
    <source>
        <dbReference type="SAM" id="MobiDB-lite"/>
    </source>
</evidence>
<evidence type="ECO:0000313" key="3">
    <source>
        <dbReference type="Proteomes" id="UP000076738"/>
    </source>
</evidence>
<reference evidence="2 3" key="1">
    <citation type="journal article" date="2016" name="Mol. Biol. Evol.">
        <title>Comparative Genomics of Early-Diverging Mushroom-Forming Fungi Provides Insights into the Origins of Lignocellulose Decay Capabilities.</title>
        <authorList>
            <person name="Nagy L.G."/>
            <person name="Riley R."/>
            <person name="Tritt A."/>
            <person name="Adam C."/>
            <person name="Daum C."/>
            <person name="Floudas D."/>
            <person name="Sun H."/>
            <person name="Yadav J.S."/>
            <person name="Pangilinan J."/>
            <person name="Larsson K.H."/>
            <person name="Matsuura K."/>
            <person name="Barry K."/>
            <person name="Labutti K."/>
            <person name="Kuo R."/>
            <person name="Ohm R.A."/>
            <person name="Bhattacharya S.S."/>
            <person name="Shirouzu T."/>
            <person name="Yoshinaga Y."/>
            <person name="Martin F.M."/>
            <person name="Grigoriev I.V."/>
            <person name="Hibbett D.S."/>
        </authorList>
    </citation>
    <scope>NUCLEOTIDE SEQUENCE [LARGE SCALE GENOMIC DNA]</scope>
    <source>
        <strain evidence="2 3">TUFC12733</strain>
    </source>
</reference>
<feature type="compositionally biased region" description="Basic and acidic residues" evidence="1">
    <location>
        <begin position="31"/>
        <end position="63"/>
    </location>
</feature>
<dbReference type="EMBL" id="KV417276">
    <property type="protein sequence ID" value="KZO98362.1"/>
    <property type="molecule type" value="Genomic_DNA"/>
</dbReference>
<organism evidence="2 3">
    <name type="scientific">Calocera viscosa (strain TUFC12733)</name>
    <dbReference type="NCBI Taxonomy" id="1330018"/>
    <lineage>
        <taxon>Eukaryota</taxon>
        <taxon>Fungi</taxon>
        <taxon>Dikarya</taxon>
        <taxon>Basidiomycota</taxon>
        <taxon>Agaricomycotina</taxon>
        <taxon>Dacrymycetes</taxon>
        <taxon>Dacrymycetales</taxon>
        <taxon>Dacrymycetaceae</taxon>
        <taxon>Calocera</taxon>
    </lineage>
</organism>
<protein>
    <submittedName>
        <fullName evidence="2">Uncharacterized protein</fullName>
    </submittedName>
</protein>
<dbReference type="STRING" id="1330018.A0A167P2W9"/>
<name>A0A167P2W9_CALVF</name>